<keyword evidence="3" id="KW-0326">Glycosidase</keyword>
<dbReference type="RefSeq" id="XP_046065790.1">
    <property type="nucleotide sequence ID" value="XM_046212351.1"/>
</dbReference>
<sequence>MQSIPPIKRAWWREASVYQIYPASFKDSNGDGLGDIPGIISELEYIKKLGVDIVWLSPVLQSPQVDMGYDVSDYKKIYPPYGTMADHDALIKGLHDRGMKYVMDLVVNHTSDQHPWFKASRSSKTSSYRDWYIWRPARRHAQTGERMPPNNWESFFSRSAWTWDETTQEYYLHLWASGQPDLNWENPQVVEAVHDVIRFWLNRGVDGFRMDVINYISKEPGLPNAKVRKPGFVQKAAEHFSCGPRLHEYLQDIGKILKEYDAFSVGEMPDAEPEDILKAVGQERGELAMAFQFEIDSIDVGPSGRFEQGTFSPTVLKKIVNKWQTFMLSNSGWNALFMENHDMGRTVSRYASDTPALRTLSAKMLANHLAFQSGTVFLYQGQELAMANLPREWGMDKYKDIECLNHWETVLENYPGDLLKQQMYRERYRLVGRDNTRTPMQWNSQYPHAGFMPTNSDNTVPWMPIHPDYPAWNVANAVADPGSSFHHWRKALKLRKHHMDIFVYGVFEMLNIDVEENVIAYIRAVTEPSQALIVASFSAEEIWWKIPQRARHFLLDLSTDTTICNSNAIVSELGNYASRNDIRLVGGRWEKIRLRPYETLVAMV</sequence>
<keyword evidence="4" id="KW-0462">Maltose metabolism</keyword>
<evidence type="ECO:0000256" key="4">
    <source>
        <dbReference type="ARBA" id="ARBA00026248"/>
    </source>
</evidence>
<dbReference type="GO" id="GO:0004574">
    <property type="term" value="F:oligo-1,6-glucosidase activity"/>
    <property type="evidence" value="ECO:0007669"/>
    <property type="project" value="TreeGrafter"/>
</dbReference>
<name>A0AAD4KDC1_9EURO</name>
<dbReference type="FunFam" id="3.90.400.10:FF:000004">
    <property type="entry name" value="Oligo-1,6-glucosidase"/>
    <property type="match status" value="1"/>
</dbReference>
<dbReference type="GeneID" id="70242638"/>
<organism evidence="6 7">
    <name type="scientific">Talaromyces proteolyticus</name>
    <dbReference type="NCBI Taxonomy" id="1131652"/>
    <lineage>
        <taxon>Eukaryota</taxon>
        <taxon>Fungi</taxon>
        <taxon>Dikarya</taxon>
        <taxon>Ascomycota</taxon>
        <taxon>Pezizomycotina</taxon>
        <taxon>Eurotiomycetes</taxon>
        <taxon>Eurotiomycetidae</taxon>
        <taxon>Eurotiales</taxon>
        <taxon>Trichocomaceae</taxon>
        <taxon>Talaromyces</taxon>
        <taxon>Talaromyces sect. Bacilispori</taxon>
    </lineage>
</organism>
<dbReference type="Proteomes" id="UP001201262">
    <property type="component" value="Unassembled WGS sequence"/>
</dbReference>
<dbReference type="InterPro" id="IPR017853">
    <property type="entry name" value="GH"/>
</dbReference>
<proteinExistence type="inferred from homology"/>
<dbReference type="PANTHER" id="PTHR10357">
    <property type="entry name" value="ALPHA-AMYLASE FAMILY MEMBER"/>
    <property type="match status" value="1"/>
</dbReference>
<dbReference type="InterPro" id="IPR045857">
    <property type="entry name" value="O16G_dom_2"/>
</dbReference>
<comment type="caution">
    <text evidence="6">The sequence shown here is derived from an EMBL/GenBank/DDBJ whole genome shotgun (WGS) entry which is preliminary data.</text>
</comment>
<keyword evidence="7" id="KW-1185">Reference proteome</keyword>
<dbReference type="CDD" id="cd11333">
    <property type="entry name" value="AmyAc_SI_OligoGlu_DGase"/>
    <property type="match status" value="1"/>
</dbReference>
<dbReference type="GO" id="GO:0004556">
    <property type="term" value="F:alpha-amylase activity"/>
    <property type="evidence" value="ECO:0007669"/>
    <property type="project" value="TreeGrafter"/>
</dbReference>
<gene>
    <name evidence="6" type="ORF">BGW36DRAFT_308638</name>
</gene>
<evidence type="ECO:0000256" key="3">
    <source>
        <dbReference type="ARBA" id="ARBA00023295"/>
    </source>
</evidence>
<dbReference type="PANTHER" id="PTHR10357:SF232">
    <property type="entry name" value="GLYCOSYL HYDROLASE FAMILY 13 CATALYTIC DOMAIN-CONTAINING PROTEIN"/>
    <property type="match status" value="1"/>
</dbReference>
<dbReference type="Gene3D" id="3.20.20.80">
    <property type="entry name" value="Glycosidases"/>
    <property type="match status" value="1"/>
</dbReference>
<dbReference type="GO" id="GO:0005987">
    <property type="term" value="P:sucrose catabolic process"/>
    <property type="evidence" value="ECO:0007669"/>
    <property type="project" value="TreeGrafter"/>
</dbReference>
<dbReference type="SMART" id="SM00642">
    <property type="entry name" value="Aamy"/>
    <property type="match status" value="1"/>
</dbReference>
<evidence type="ECO:0000256" key="1">
    <source>
        <dbReference type="ARBA" id="ARBA00008061"/>
    </source>
</evidence>
<dbReference type="FunFam" id="3.20.20.80:FF:000064">
    <property type="entry name" value="Oligo-1,6-glucosidase"/>
    <property type="match status" value="2"/>
</dbReference>
<dbReference type="SUPFAM" id="SSF51445">
    <property type="entry name" value="(Trans)glycosidases"/>
    <property type="match status" value="1"/>
</dbReference>
<dbReference type="AlphaFoldDB" id="A0AAD4KDC1"/>
<feature type="domain" description="Glycosyl hydrolase family 13 catalytic" evidence="5">
    <location>
        <begin position="19"/>
        <end position="437"/>
    </location>
</feature>
<dbReference type="Pfam" id="PF00128">
    <property type="entry name" value="Alpha-amylase"/>
    <property type="match status" value="1"/>
</dbReference>
<evidence type="ECO:0000259" key="5">
    <source>
        <dbReference type="SMART" id="SM00642"/>
    </source>
</evidence>
<evidence type="ECO:0000313" key="7">
    <source>
        <dbReference type="Proteomes" id="UP001201262"/>
    </source>
</evidence>
<dbReference type="GO" id="GO:0000025">
    <property type="term" value="P:maltose catabolic process"/>
    <property type="evidence" value="ECO:0007669"/>
    <property type="project" value="TreeGrafter"/>
</dbReference>
<dbReference type="EMBL" id="JAJTJA010000015">
    <property type="protein sequence ID" value="KAH8689436.1"/>
    <property type="molecule type" value="Genomic_DNA"/>
</dbReference>
<dbReference type="Gene3D" id="2.60.40.1180">
    <property type="entry name" value="Golgi alpha-mannosidase II"/>
    <property type="match status" value="1"/>
</dbReference>
<evidence type="ECO:0000256" key="2">
    <source>
        <dbReference type="ARBA" id="ARBA00022801"/>
    </source>
</evidence>
<keyword evidence="2 6" id="KW-0378">Hydrolase</keyword>
<reference evidence="6" key="1">
    <citation type="submission" date="2021-12" db="EMBL/GenBank/DDBJ databases">
        <title>Convergent genome expansion in fungi linked to evolution of root-endophyte symbiosis.</title>
        <authorList>
            <consortium name="DOE Joint Genome Institute"/>
            <person name="Ke Y.-H."/>
            <person name="Bonito G."/>
            <person name="Liao H.-L."/>
            <person name="Looney B."/>
            <person name="Rojas-Flechas A."/>
            <person name="Nash J."/>
            <person name="Hameed K."/>
            <person name="Schadt C."/>
            <person name="Martin F."/>
            <person name="Crous P.W."/>
            <person name="Miettinen O."/>
            <person name="Magnuson J.K."/>
            <person name="Labbe J."/>
            <person name="Jacobson D."/>
            <person name="Doktycz M.J."/>
            <person name="Veneault-Fourrey C."/>
            <person name="Kuo A."/>
            <person name="Mondo S."/>
            <person name="Calhoun S."/>
            <person name="Riley R."/>
            <person name="Ohm R."/>
            <person name="LaButti K."/>
            <person name="Andreopoulos B."/>
            <person name="Pangilinan J."/>
            <person name="Nolan M."/>
            <person name="Tritt A."/>
            <person name="Clum A."/>
            <person name="Lipzen A."/>
            <person name="Daum C."/>
            <person name="Barry K."/>
            <person name="Grigoriev I.V."/>
            <person name="Vilgalys R."/>
        </authorList>
    </citation>
    <scope>NUCLEOTIDE SEQUENCE</scope>
    <source>
        <strain evidence="6">PMI_201</strain>
    </source>
</reference>
<accession>A0AAD4KDC1</accession>
<dbReference type="Gene3D" id="3.90.400.10">
    <property type="entry name" value="Oligo-1,6-glucosidase, Domain 2"/>
    <property type="match status" value="1"/>
</dbReference>
<evidence type="ECO:0000313" key="6">
    <source>
        <dbReference type="EMBL" id="KAH8689436.1"/>
    </source>
</evidence>
<dbReference type="GO" id="GO:0004575">
    <property type="term" value="F:sucrose alpha-glucosidase activity"/>
    <property type="evidence" value="ECO:0007669"/>
    <property type="project" value="TreeGrafter"/>
</dbReference>
<dbReference type="GO" id="GO:0033934">
    <property type="term" value="F:glucan 1,4-alpha-maltotriohydrolase activity"/>
    <property type="evidence" value="ECO:0007669"/>
    <property type="project" value="TreeGrafter"/>
</dbReference>
<protein>
    <submittedName>
        <fullName evidence="6">Glycoside hydrolase family 13 protein</fullName>
    </submittedName>
</protein>
<dbReference type="InterPro" id="IPR006047">
    <property type="entry name" value="GH13_cat_dom"/>
</dbReference>
<comment type="similarity">
    <text evidence="1">Belongs to the glycosyl hydrolase 13 family.</text>
</comment>
<dbReference type="InterPro" id="IPR013780">
    <property type="entry name" value="Glyco_hydro_b"/>
</dbReference>